<reference evidence="3" key="1">
    <citation type="submission" date="2018-06" db="EMBL/GenBank/DDBJ databases">
        <authorList>
            <person name="Zhirakovskaya E."/>
        </authorList>
    </citation>
    <scope>NUCLEOTIDE SEQUENCE</scope>
</reference>
<dbReference type="Gene3D" id="3.40.50.150">
    <property type="entry name" value="Vaccinia Virus protein VP39"/>
    <property type="match status" value="1"/>
</dbReference>
<dbReference type="SUPFAM" id="SSF53335">
    <property type="entry name" value="S-adenosyl-L-methionine-dependent methyltransferases"/>
    <property type="match status" value="1"/>
</dbReference>
<dbReference type="NCBIfam" id="TIGR00095">
    <property type="entry name" value="16S rRNA (guanine(966)-N(2))-methyltransferase RsmD"/>
    <property type="match status" value="1"/>
</dbReference>
<dbReference type="GO" id="GO:0052913">
    <property type="term" value="F:16S rRNA (guanine(966)-N(2))-methyltransferase activity"/>
    <property type="evidence" value="ECO:0007669"/>
    <property type="project" value="UniProtKB-EC"/>
</dbReference>
<dbReference type="GO" id="GO:0003676">
    <property type="term" value="F:nucleic acid binding"/>
    <property type="evidence" value="ECO:0007669"/>
    <property type="project" value="InterPro"/>
</dbReference>
<evidence type="ECO:0000313" key="3">
    <source>
        <dbReference type="EMBL" id="VAX25946.1"/>
    </source>
</evidence>
<dbReference type="PIRSF" id="PIRSF004553">
    <property type="entry name" value="CHP00095"/>
    <property type="match status" value="1"/>
</dbReference>
<dbReference type="EMBL" id="UOGA01000319">
    <property type="protein sequence ID" value="VAX25946.1"/>
    <property type="molecule type" value="Genomic_DNA"/>
</dbReference>
<gene>
    <name evidence="3" type="ORF">MNBD_NITROSPINAE04-1427</name>
</gene>
<evidence type="ECO:0000256" key="1">
    <source>
        <dbReference type="ARBA" id="ARBA00022603"/>
    </source>
</evidence>
<dbReference type="Pfam" id="PF03602">
    <property type="entry name" value="Cons_hypoth95"/>
    <property type="match status" value="1"/>
</dbReference>
<dbReference type="InterPro" id="IPR004398">
    <property type="entry name" value="RNA_MeTrfase_RsmD"/>
</dbReference>
<dbReference type="PROSITE" id="PS00092">
    <property type="entry name" value="N6_MTASE"/>
    <property type="match status" value="1"/>
</dbReference>
<keyword evidence="1 3" id="KW-0489">Methyltransferase</keyword>
<dbReference type="PANTHER" id="PTHR43542">
    <property type="entry name" value="METHYLTRANSFERASE"/>
    <property type="match status" value="1"/>
</dbReference>
<dbReference type="PANTHER" id="PTHR43542:SF1">
    <property type="entry name" value="METHYLTRANSFERASE"/>
    <property type="match status" value="1"/>
</dbReference>
<dbReference type="EC" id="2.1.1.171" evidence="3"/>
<dbReference type="AlphaFoldDB" id="A0A3B1C609"/>
<dbReference type="CDD" id="cd02440">
    <property type="entry name" value="AdoMet_MTases"/>
    <property type="match status" value="1"/>
</dbReference>
<name>A0A3B1C609_9ZZZZ</name>
<accession>A0A3B1C609</accession>
<keyword evidence="2 3" id="KW-0808">Transferase</keyword>
<dbReference type="InterPro" id="IPR029063">
    <property type="entry name" value="SAM-dependent_MTases_sf"/>
</dbReference>
<protein>
    <submittedName>
        <fullName evidence="3">16S rRNA (Guanine(966)-N(2))-methyltransferase</fullName>
        <ecNumber evidence="3">2.1.1.171</ecNumber>
    </submittedName>
</protein>
<organism evidence="3">
    <name type="scientific">hydrothermal vent metagenome</name>
    <dbReference type="NCBI Taxonomy" id="652676"/>
    <lineage>
        <taxon>unclassified sequences</taxon>
        <taxon>metagenomes</taxon>
        <taxon>ecological metagenomes</taxon>
    </lineage>
</organism>
<evidence type="ECO:0000256" key="2">
    <source>
        <dbReference type="ARBA" id="ARBA00022679"/>
    </source>
</evidence>
<sequence length="187" mass="20482">MRIIGGSFKGTVLYGPGKNAAIRPTSDKVREALFNIIGSRIVGASFLDLFGGTGAVGFEALSRGAAEVTIVEAGSIDLIRKNTVKLKIPASGQLQVIKNDVFKALKVMEKRGEMFDFIFADPPWHEGHEAETIKNAAGILTTDGNLILEAYHKTEAPETPKPPETRARLRLKQSRRWGDTALHFYVF</sequence>
<proteinExistence type="predicted"/>
<dbReference type="InterPro" id="IPR002052">
    <property type="entry name" value="DNA_methylase_N6_adenine_CS"/>
</dbReference>